<dbReference type="InterPro" id="IPR015890">
    <property type="entry name" value="Chorismate_C"/>
</dbReference>
<evidence type="ECO:0000256" key="1">
    <source>
        <dbReference type="ARBA" id="ARBA00004873"/>
    </source>
</evidence>
<keyword evidence="7 10" id="KW-0456">Lyase</keyword>
<dbReference type="PANTHER" id="PTHR11236">
    <property type="entry name" value="AMINOBENZOATE/ANTHRANILATE SYNTHASE"/>
    <property type="match status" value="1"/>
</dbReference>
<evidence type="ECO:0000256" key="6">
    <source>
        <dbReference type="ARBA" id="ARBA00023141"/>
    </source>
</evidence>
<evidence type="ECO:0000256" key="7">
    <source>
        <dbReference type="ARBA" id="ARBA00023239"/>
    </source>
</evidence>
<reference evidence="10" key="1">
    <citation type="submission" date="2022-07" db="EMBL/GenBank/DDBJ databases">
        <title>Phylogenomic reconstructions and comparative analyses of Kickxellomycotina fungi.</title>
        <authorList>
            <person name="Reynolds N.K."/>
            <person name="Stajich J.E."/>
            <person name="Barry K."/>
            <person name="Grigoriev I.V."/>
            <person name="Crous P."/>
            <person name="Smith M.E."/>
        </authorList>
    </citation>
    <scope>NUCLEOTIDE SEQUENCE</scope>
    <source>
        <strain evidence="10">RSA 567</strain>
    </source>
</reference>
<dbReference type="InterPro" id="IPR019999">
    <property type="entry name" value="Anth_synth_I-like"/>
</dbReference>
<evidence type="ECO:0000313" key="11">
    <source>
        <dbReference type="Proteomes" id="UP001151582"/>
    </source>
</evidence>
<dbReference type="InterPro" id="IPR005801">
    <property type="entry name" value="ADC_synthase"/>
</dbReference>
<keyword evidence="11" id="KW-1185">Reference proteome</keyword>
<feature type="domain" description="Anthranilate synthase component I N-terminal" evidence="9">
    <location>
        <begin position="33"/>
        <end position="160"/>
    </location>
</feature>
<evidence type="ECO:0000259" key="8">
    <source>
        <dbReference type="Pfam" id="PF00425"/>
    </source>
</evidence>
<comment type="caution">
    <text evidence="10">The sequence shown here is derived from an EMBL/GenBank/DDBJ whole genome shotgun (WGS) entry which is preliminary data.</text>
</comment>
<evidence type="ECO:0000256" key="5">
    <source>
        <dbReference type="ARBA" id="ARBA00022822"/>
    </source>
</evidence>
<evidence type="ECO:0000256" key="4">
    <source>
        <dbReference type="ARBA" id="ARBA00022605"/>
    </source>
</evidence>
<keyword evidence="4" id="KW-0028">Amino-acid biosynthesis</keyword>
<dbReference type="NCBIfam" id="TIGR00564">
    <property type="entry name" value="trpE_most"/>
    <property type="match status" value="1"/>
</dbReference>
<dbReference type="GO" id="GO:0004049">
    <property type="term" value="F:anthranilate synthase activity"/>
    <property type="evidence" value="ECO:0007669"/>
    <property type="project" value="UniProtKB-EC"/>
</dbReference>
<feature type="domain" description="Chorismate-utilising enzyme C-terminal" evidence="8">
    <location>
        <begin position="223"/>
        <end position="474"/>
    </location>
</feature>
<keyword evidence="5" id="KW-0822">Tryptophan biosynthesis</keyword>
<dbReference type="InterPro" id="IPR006805">
    <property type="entry name" value="Anth_synth_I_N"/>
</dbReference>
<organism evidence="10 11">
    <name type="scientific">Dimargaris verticillata</name>
    <dbReference type="NCBI Taxonomy" id="2761393"/>
    <lineage>
        <taxon>Eukaryota</taxon>
        <taxon>Fungi</taxon>
        <taxon>Fungi incertae sedis</taxon>
        <taxon>Zoopagomycota</taxon>
        <taxon>Kickxellomycotina</taxon>
        <taxon>Dimargaritomycetes</taxon>
        <taxon>Dimargaritales</taxon>
        <taxon>Dimargaritaceae</taxon>
        <taxon>Dimargaris</taxon>
    </lineage>
</organism>
<sequence length="499" mass="55902">MVYTLKPTLAEVEKLLQQQKGNIIPIYQELPSDLHTPVSAYLKLAQNKDYSFLLESAIEREQIGQYSFIGTDPYEIVKTGPKEDKACDPLVYIEKQLSSLRYVKVPGLPSFTGGAVGYISFDCIKYFEPTTACELQDPLGIPESIFLLMDTMVIFDHRFNLMKVVAHIRTDQRPDTPLETLYSEAKDRINQAVQTLTRDHIPLPPQPAIEQGQQGVSNIGQGGYESIVDKLKHNIVQGDIFQAVPSQRVSRPTSLHPFNAYRYLRTVNPVPYLFYLNMRDFQVVGASPEMLVQVKDRVAFTHPIAGTRKRGATPEEDQALADGLLADEKECAEHVMLVDLGRNDVNRVCQPQTVKVDSLMKIERYSHVMHIVSKVSGTLRDDQTGFHAFRSIFPAGTVSGAPKVRAVQLINQYEGEKRGVYAGAVGHFDFSGDLDTCIGIRTMVFKNGVAYLQAGGGIVYDSVPEMEWEETLNKMRSSLRTIEGAEQYHLQLQQADTQP</sequence>
<evidence type="ECO:0000256" key="3">
    <source>
        <dbReference type="ARBA" id="ARBA00012266"/>
    </source>
</evidence>
<dbReference type="SUPFAM" id="SSF56322">
    <property type="entry name" value="ADC synthase"/>
    <property type="match status" value="1"/>
</dbReference>
<dbReference type="InterPro" id="IPR005256">
    <property type="entry name" value="Anth_synth_I_PabB"/>
</dbReference>
<evidence type="ECO:0000313" key="10">
    <source>
        <dbReference type="EMBL" id="KAJ1985060.1"/>
    </source>
</evidence>
<dbReference type="Pfam" id="PF04715">
    <property type="entry name" value="Anth_synt_I_N"/>
    <property type="match status" value="1"/>
</dbReference>
<dbReference type="Proteomes" id="UP001151582">
    <property type="component" value="Unassembled WGS sequence"/>
</dbReference>
<proteinExistence type="inferred from homology"/>
<dbReference type="GO" id="GO:0000162">
    <property type="term" value="P:L-tryptophan biosynthetic process"/>
    <property type="evidence" value="ECO:0007669"/>
    <property type="project" value="UniProtKB-KW"/>
</dbReference>
<dbReference type="EMBL" id="JANBQB010000005">
    <property type="protein sequence ID" value="KAJ1985060.1"/>
    <property type="molecule type" value="Genomic_DNA"/>
</dbReference>
<dbReference type="Pfam" id="PF00425">
    <property type="entry name" value="Chorismate_bind"/>
    <property type="match status" value="1"/>
</dbReference>
<accession>A0A9W8BC70</accession>
<dbReference type="Gene3D" id="3.60.120.10">
    <property type="entry name" value="Anthranilate synthase"/>
    <property type="match status" value="1"/>
</dbReference>
<evidence type="ECO:0000259" key="9">
    <source>
        <dbReference type="Pfam" id="PF04715"/>
    </source>
</evidence>
<dbReference type="OrthoDB" id="1865897at2759"/>
<comment type="pathway">
    <text evidence="1">Amino-acid biosynthesis; L-tryptophan biosynthesis; L-tryptophan from chorismate: step 1/5.</text>
</comment>
<keyword evidence="6" id="KW-0057">Aromatic amino acid biosynthesis</keyword>
<dbReference type="PRINTS" id="PR00095">
    <property type="entry name" value="ANTSNTHASEI"/>
</dbReference>
<name>A0A9W8BC70_9FUNG</name>
<dbReference type="AlphaFoldDB" id="A0A9W8BC70"/>
<dbReference type="EC" id="4.1.3.27" evidence="3"/>
<evidence type="ECO:0000256" key="2">
    <source>
        <dbReference type="ARBA" id="ARBA00009562"/>
    </source>
</evidence>
<comment type="similarity">
    <text evidence="2">Belongs to the anthranilate synthase component I family.</text>
</comment>
<protein>
    <recommendedName>
        <fullName evidence="3">anthranilate synthase</fullName>
        <ecNumber evidence="3">4.1.3.27</ecNumber>
    </recommendedName>
</protein>
<dbReference type="PANTHER" id="PTHR11236:SF9">
    <property type="entry name" value="ANTHRANILATE SYNTHASE COMPONENT 1"/>
    <property type="match status" value="1"/>
</dbReference>
<gene>
    <name evidence="10" type="primary">TRP2</name>
    <name evidence="10" type="ORF">H4R34_000237</name>
</gene>